<gene>
    <name evidence="2" type="ORF">IFE19_00860</name>
</gene>
<sequence length="262" mass="27648">MKLHALVFATALFALPAASALAQAQPYEQVEAPTTWKVDIGGGVVRGFSATGAKSDQFNFTAWGSASYRDVVYANGLDGLGWNAIRRDDFHAGVQLRPRFAAGDIEGSTLDRPDLGADAALYAYKRLPGNVVVGGRVQHDVTGDDAGTEVMASVGHQRVTRVGLLQVMAYGRAFDDARAKRYFGIAPDAVPGSGFSDYEPSGGAAGAGAAALLAIPIGDRFGMGAFVNYEQRLGDIKDSPLLKDDHVWRAGLIGVVRFNSGQ</sequence>
<name>A0ABX7SNM2_9CAUL</name>
<proteinExistence type="predicted"/>
<evidence type="ECO:0000313" key="3">
    <source>
        <dbReference type="Proteomes" id="UP000663942"/>
    </source>
</evidence>
<feature type="chain" id="PRO_5046877635" evidence="1">
    <location>
        <begin position="25"/>
        <end position="262"/>
    </location>
</feature>
<evidence type="ECO:0000256" key="1">
    <source>
        <dbReference type="SAM" id="SignalP"/>
    </source>
</evidence>
<keyword evidence="1" id="KW-0732">Signal</keyword>
<keyword evidence="3" id="KW-1185">Reference proteome</keyword>
<organism evidence="2 3">
    <name type="scientific">Brevundimonas pondensis</name>
    <dbReference type="NCBI Taxonomy" id="2774189"/>
    <lineage>
        <taxon>Bacteria</taxon>
        <taxon>Pseudomonadati</taxon>
        <taxon>Pseudomonadota</taxon>
        <taxon>Alphaproteobacteria</taxon>
        <taxon>Caulobacterales</taxon>
        <taxon>Caulobacteraceae</taxon>
        <taxon>Brevundimonas</taxon>
    </lineage>
</organism>
<accession>A0ABX7SNM2</accession>
<protein>
    <submittedName>
        <fullName evidence="2">MipA/OmpV family protein</fullName>
    </submittedName>
</protein>
<reference evidence="2 3" key="1">
    <citation type="submission" date="2020-09" db="EMBL/GenBank/DDBJ databases">
        <title>Brevundimonas sp. LVF1 isolated from an oligotrophic pond in Goettingen, Germany.</title>
        <authorList>
            <person name="Friedrich I."/>
            <person name="Klassen A."/>
            <person name="Neubauer H."/>
            <person name="Schneider D."/>
            <person name="Hertel R."/>
            <person name="Daniel R."/>
        </authorList>
    </citation>
    <scope>NUCLEOTIDE SEQUENCE [LARGE SCALE GENOMIC DNA]</scope>
    <source>
        <strain evidence="2 3">LVF1</strain>
    </source>
</reference>
<feature type="signal peptide" evidence="1">
    <location>
        <begin position="1"/>
        <end position="24"/>
    </location>
</feature>
<dbReference type="InterPro" id="IPR010583">
    <property type="entry name" value="MipA"/>
</dbReference>
<dbReference type="Proteomes" id="UP000663942">
    <property type="component" value="Chromosome"/>
</dbReference>
<evidence type="ECO:0000313" key="2">
    <source>
        <dbReference type="EMBL" id="QTC87991.1"/>
    </source>
</evidence>
<dbReference type="EMBL" id="CP062006">
    <property type="protein sequence ID" value="QTC87991.1"/>
    <property type="molecule type" value="Genomic_DNA"/>
</dbReference>
<dbReference type="Pfam" id="PF06629">
    <property type="entry name" value="MipA"/>
    <property type="match status" value="1"/>
</dbReference>
<dbReference type="RefSeq" id="WP_207824869.1">
    <property type="nucleotide sequence ID" value="NZ_CP062006.1"/>
</dbReference>